<dbReference type="Proteomes" id="UP000004386">
    <property type="component" value="Unassembled WGS sequence"/>
</dbReference>
<dbReference type="PANTHER" id="PTHR33993:SF14">
    <property type="entry name" value="GB|AAF24581.1"/>
    <property type="match status" value="1"/>
</dbReference>
<dbReference type="PANTHER" id="PTHR33993">
    <property type="entry name" value="GLYOXALASE-RELATED"/>
    <property type="match status" value="1"/>
</dbReference>
<dbReference type="InterPro" id="IPR037523">
    <property type="entry name" value="VOC_core"/>
</dbReference>
<dbReference type="EMBL" id="ACQA01000002">
    <property type="protein sequence ID" value="EEQ93418.1"/>
    <property type="molecule type" value="Genomic_DNA"/>
</dbReference>
<dbReference type="InterPro" id="IPR052164">
    <property type="entry name" value="Anthracycline_SecMetBiosynth"/>
</dbReference>
<organism evidence="2 3">
    <name type="scientific">Brucella intermedia LMG 3301</name>
    <dbReference type="NCBI Taxonomy" id="641118"/>
    <lineage>
        <taxon>Bacteria</taxon>
        <taxon>Pseudomonadati</taxon>
        <taxon>Pseudomonadota</taxon>
        <taxon>Alphaproteobacteria</taxon>
        <taxon>Hyphomicrobiales</taxon>
        <taxon>Brucellaceae</taxon>
        <taxon>Brucella/Ochrobactrum group</taxon>
        <taxon>Brucella</taxon>
    </lineage>
</organism>
<dbReference type="InterPro" id="IPR029068">
    <property type="entry name" value="Glyas_Bleomycin-R_OHBP_Dase"/>
</dbReference>
<evidence type="ECO:0000313" key="2">
    <source>
        <dbReference type="EMBL" id="EEQ93418.1"/>
    </source>
</evidence>
<sequence length="274" mass="29722">MWLIVRTKEGTKGVRSMKQGSSPFVWYELMTTDTDSAQDFYTKVVGWAAKDAGVPGMKYTLFEVPGCMIAGMMSMADMPKEDCGGQAGWLGYVGVANADEYARKVEAEGGKVLRAPQDIPNIGRFAIVSDPQGGIFALFEPMGDMPAPDDFGSRKPGHPGWHELHAKDCETVFPFYEKVFGWKLSRNFDMGPMGNYKVFSVDGADHGGIMTAPPGTPVGWGFYFMVEGVKDAADRVKSLGGTVLQGPMEVPNGEWVVQCKDPQGVNISLVASKP</sequence>
<keyword evidence="2" id="KW-0560">Oxidoreductase</keyword>
<dbReference type="PROSITE" id="PS51819">
    <property type="entry name" value="VOC"/>
    <property type="match status" value="2"/>
</dbReference>
<reference evidence="2 3" key="1">
    <citation type="submission" date="2009-05" db="EMBL/GenBank/DDBJ databases">
        <authorList>
            <person name="Setubal J.C."/>
            <person name="Boyle S."/>
            <person name="Crasta O.R."/>
            <person name="Gillespie J.J."/>
            <person name="Kenyon R.W."/>
            <person name="Lu J."/>
            <person name="Mane S."/>
            <person name="Nagrani S."/>
            <person name="Shallom J.M."/>
            <person name="Shallom S."/>
            <person name="Shukla M."/>
            <person name="Snyder E.E."/>
            <person name="Sobral B.W."/>
            <person name="Wattam A.R."/>
            <person name="Will R."/>
            <person name="Williams K."/>
            <person name="Yoo H."/>
            <person name="Munk C."/>
            <person name="Tapia R."/>
            <person name="Green L."/>
            <person name="Rogers Y."/>
            <person name="Detter J.C."/>
            <person name="Bruce D."/>
            <person name="Brettin T.S."/>
            <person name="Tsolis R."/>
        </authorList>
    </citation>
    <scope>NUCLEOTIDE SEQUENCE [LARGE SCALE GENOMIC DNA]</scope>
    <source>
        <strain evidence="2 3">LMG 3301</strain>
    </source>
</reference>
<dbReference type="SUPFAM" id="SSF54593">
    <property type="entry name" value="Glyoxalase/Bleomycin resistance protein/Dihydroxybiphenyl dioxygenase"/>
    <property type="match status" value="2"/>
</dbReference>
<feature type="domain" description="VOC" evidence="1">
    <location>
        <begin position="23"/>
        <end position="141"/>
    </location>
</feature>
<accession>C4WPI7</accession>
<dbReference type="GO" id="GO:0051213">
    <property type="term" value="F:dioxygenase activity"/>
    <property type="evidence" value="ECO:0007669"/>
    <property type="project" value="UniProtKB-KW"/>
</dbReference>
<dbReference type="AlphaFoldDB" id="C4WPI7"/>
<protein>
    <submittedName>
        <fullName evidence="2">Glyoxalase/bleomycin resistance protein/dioxygenase</fullName>
    </submittedName>
</protein>
<gene>
    <name evidence="2" type="ORF">OINT_2000569</name>
</gene>
<dbReference type="CDD" id="cd07247">
    <property type="entry name" value="SgaA_N_like"/>
    <property type="match status" value="2"/>
</dbReference>
<evidence type="ECO:0000259" key="1">
    <source>
        <dbReference type="PROSITE" id="PS51819"/>
    </source>
</evidence>
<dbReference type="Gene3D" id="3.10.180.10">
    <property type="entry name" value="2,3-Dihydroxybiphenyl 1,2-Dioxygenase, domain 1"/>
    <property type="match status" value="2"/>
</dbReference>
<comment type="caution">
    <text evidence="2">The sequence shown here is derived from an EMBL/GenBank/DDBJ whole genome shotgun (WGS) entry which is preliminary data.</text>
</comment>
<proteinExistence type="predicted"/>
<name>C4WPI7_9HYPH</name>
<dbReference type="Pfam" id="PF00903">
    <property type="entry name" value="Glyoxalase"/>
    <property type="match status" value="2"/>
</dbReference>
<dbReference type="HOGENOM" id="CLU_069623_3_0_5"/>
<feature type="domain" description="VOC" evidence="1">
    <location>
        <begin position="158"/>
        <end position="272"/>
    </location>
</feature>
<dbReference type="InterPro" id="IPR004360">
    <property type="entry name" value="Glyas_Fos-R_dOase_dom"/>
</dbReference>
<evidence type="ECO:0000313" key="3">
    <source>
        <dbReference type="Proteomes" id="UP000004386"/>
    </source>
</evidence>
<keyword evidence="2" id="KW-0223">Dioxygenase</keyword>